<keyword evidence="2" id="KW-1185">Reference proteome</keyword>
<proteinExistence type="predicted"/>
<accession>A0ACA9MZ83</accession>
<sequence length="447" mass="49952">PPMVGFLQLEIKKKWQKRYFQIKDGSIYHSKDLKGTNEMFLCSMVSFDVYTCTQIITKRYQTKFAFALKSQDKITMFLNPENDYIRFLCADNLDMMNNWILSIRTARNNIMRRERPELFVGIPSKNEKTSSPINLDMPLTNALPAAISETTSLMNEISFELATLTGTSLKQKPFAPAQVTTTAQDTRGTAVQDTIQSTTSQWDTLRHHVYSPSGKLADSLSGRPSTTPQLNTKELKKNETSNPLSPPAEESRKNQSSGPFKGGSLLDYNEKNPPIKAVEVEAVTFAKGSLLASNDSLFEQAKEREKSRRGIHVKDLNGNNTFNSVKFQKGSLLSKSPPETSQPSQPLAGHLIQIEEGVRFHKGSLLAKSKEHYENDRVNRKLGGGPLLTIDTPIANSPKIYSPPATTAGRTLLEIDMRPDAQHTIGQRNNENGAFRSDNSDDDYEFV</sequence>
<feature type="non-terminal residue" evidence="1">
    <location>
        <position position="1"/>
    </location>
</feature>
<gene>
    <name evidence="1" type="ORF">SCALOS_LOCUS7583</name>
</gene>
<comment type="caution">
    <text evidence="1">The sequence shown here is derived from an EMBL/GenBank/DDBJ whole genome shotgun (WGS) entry which is preliminary data.</text>
</comment>
<name>A0ACA9MZ83_9GLOM</name>
<protein>
    <submittedName>
        <fullName evidence="1">8265_t:CDS:1</fullName>
    </submittedName>
</protein>
<dbReference type="EMBL" id="CAJVPM010017269">
    <property type="protein sequence ID" value="CAG8618988.1"/>
    <property type="molecule type" value="Genomic_DNA"/>
</dbReference>
<organism evidence="1 2">
    <name type="scientific">Scutellospora calospora</name>
    <dbReference type="NCBI Taxonomy" id="85575"/>
    <lineage>
        <taxon>Eukaryota</taxon>
        <taxon>Fungi</taxon>
        <taxon>Fungi incertae sedis</taxon>
        <taxon>Mucoromycota</taxon>
        <taxon>Glomeromycotina</taxon>
        <taxon>Glomeromycetes</taxon>
        <taxon>Diversisporales</taxon>
        <taxon>Gigasporaceae</taxon>
        <taxon>Scutellospora</taxon>
    </lineage>
</organism>
<dbReference type="Proteomes" id="UP000789860">
    <property type="component" value="Unassembled WGS sequence"/>
</dbReference>
<evidence type="ECO:0000313" key="2">
    <source>
        <dbReference type="Proteomes" id="UP000789860"/>
    </source>
</evidence>
<evidence type="ECO:0000313" key="1">
    <source>
        <dbReference type="EMBL" id="CAG8618988.1"/>
    </source>
</evidence>
<reference evidence="1" key="1">
    <citation type="submission" date="2021-06" db="EMBL/GenBank/DDBJ databases">
        <authorList>
            <person name="Kallberg Y."/>
            <person name="Tangrot J."/>
            <person name="Rosling A."/>
        </authorList>
    </citation>
    <scope>NUCLEOTIDE SEQUENCE</scope>
    <source>
        <strain evidence="1">AU212A</strain>
    </source>
</reference>